<evidence type="ECO:0000256" key="1">
    <source>
        <dbReference type="SAM" id="Coils"/>
    </source>
</evidence>
<gene>
    <name evidence="3" type="ORF">BINO364_LOCUS14094</name>
</gene>
<feature type="compositionally biased region" description="Pro residues" evidence="2">
    <location>
        <begin position="36"/>
        <end position="50"/>
    </location>
</feature>
<reference evidence="3" key="1">
    <citation type="submission" date="2021-12" db="EMBL/GenBank/DDBJ databases">
        <authorList>
            <person name="Martin H S."/>
        </authorList>
    </citation>
    <scope>NUCLEOTIDE SEQUENCE</scope>
</reference>
<feature type="non-terminal residue" evidence="3">
    <location>
        <position position="252"/>
    </location>
</feature>
<proteinExistence type="predicted"/>
<dbReference type="OrthoDB" id="10022108at2759"/>
<feature type="compositionally biased region" description="Low complexity" evidence="2">
    <location>
        <begin position="1"/>
        <end position="27"/>
    </location>
</feature>
<feature type="coiled-coil region" evidence="1">
    <location>
        <begin position="141"/>
        <end position="216"/>
    </location>
</feature>
<evidence type="ECO:0000313" key="3">
    <source>
        <dbReference type="EMBL" id="CAH0728928.1"/>
    </source>
</evidence>
<evidence type="ECO:0000256" key="2">
    <source>
        <dbReference type="SAM" id="MobiDB-lite"/>
    </source>
</evidence>
<dbReference type="EMBL" id="OV170227">
    <property type="protein sequence ID" value="CAH0728928.1"/>
    <property type="molecule type" value="Genomic_DNA"/>
</dbReference>
<name>A0A8J9UZH3_9NEOP</name>
<accession>A0A8J9UZH3</accession>
<feature type="region of interest" description="Disordered" evidence="2">
    <location>
        <begin position="219"/>
        <end position="252"/>
    </location>
</feature>
<feature type="region of interest" description="Disordered" evidence="2">
    <location>
        <begin position="1"/>
        <end position="50"/>
    </location>
</feature>
<protein>
    <submittedName>
        <fullName evidence="3">Uncharacterized protein</fullName>
    </submittedName>
</protein>
<keyword evidence="4" id="KW-1185">Reference proteome</keyword>
<keyword evidence="1" id="KW-0175">Coiled coil</keyword>
<dbReference type="AlphaFoldDB" id="A0A8J9UZH3"/>
<organism evidence="3 4">
    <name type="scientific">Brenthis ino</name>
    <name type="common">lesser marbled fritillary</name>
    <dbReference type="NCBI Taxonomy" id="405034"/>
    <lineage>
        <taxon>Eukaryota</taxon>
        <taxon>Metazoa</taxon>
        <taxon>Ecdysozoa</taxon>
        <taxon>Arthropoda</taxon>
        <taxon>Hexapoda</taxon>
        <taxon>Insecta</taxon>
        <taxon>Pterygota</taxon>
        <taxon>Neoptera</taxon>
        <taxon>Endopterygota</taxon>
        <taxon>Lepidoptera</taxon>
        <taxon>Glossata</taxon>
        <taxon>Ditrysia</taxon>
        <taxon>Papilionoidea</taxon>
        <taxon>Nymphalidae</taxon>
        <taxon>Heliconiinae</taxon>
        <taxon>Argynnini</taxon>
        <taxon>Brenthis</taxon>
    </lineage>
</organism>
<dbReference type="Proteomes" id="UP000838878">
    <property type="component" value="Chromosome 7"/>
</dbReference>
<evidence type="ECO:0000313" key="4">
    <source>
        <dbReference type="Proteomes" id="UP000838878"/>
    </source>
</evidence>
<sequence length="252" mass="28605">MQRTPSKTSKPPAAKAKTAKQQATSSKIAKMETPTSPSPSKLPIPPPVPLPLPPNVTKLIRQRSDIMPPKQELDSRAEKHYDAIIENLNKSGNIKSTIKENINFHATKLYHMLDSINCEMTDLAREVLAAVMERLDQTPVQVKQQQETEEIKNKLDQFLEQVKTQNLELKQEILDLKTELRIIKEEKSNNKMVEEIQKQNILSEKTQKDLQEIKEEIKAIPTTQPTLTEKPIPTPASYSQALQQPYPDSAEK</sequence>